<feature type="compositionally biased region" description="Basic residues" evidence="3">
    <location>
        <begin position="253"/>
        <end position="262"/>
    </location>
</feature>
<feature type="domain" description="RRM" evidence="4">
    <location>
        <begin position="137"/>
        <end position="218"/>
    </location>
</feature>
<feature type="compositionally biased region" description="Gly residues" evidence="3">
    <location>
        <begin position="242"/>
        <end position="252"/>
    </location>
</feature>
<dbReference type="InterPro" id="IPR034350">
    <property type="entry name" value="NUCL_RRM2"/>
</dbReference>
<dbReference type="Proteomes" id="UP000323506">
    <property type="component" value="Chromosome A13"/>
</dbReference>
<dbReference type="PROSITE" id="PS50102">
    <property type="entry name" value="RRM"/>
    <property type="match status" value="2"/>
</dbReference>
<sequence>MVDATTPKKNTKQEDLKSGKKAPQTPTTPQVQSTGSKTLFVGNLPFQVEQANIKNFFKDAGEVVDIRLSTDFEGNFKGYGHVEFATAEAAQKALELNGEYLMNRSLRLDLARERGAYTPSSGNGNNSFQKGGRGQTRTIYVRGFDQSLSQDEAKQSLEEHFGSCGEISRVAIPVDRETGYLRGYAYLDFNDGDSFNKALELDGSELNNYSLTVDEAKPRGEFRDGPGGERGGGRSGGRDGGGRSGGWSGGRGRGGRGGRHGGGRFGGGRGTPNKPNLAAAGTGKKTTFNDDD</sequence>
<evidence type="ECO:0000256" key="1">
    <source>
        <dbReference type="ARBA" id="ARBA00022884"/>
    </source>
</evidence>
<dbReference type="InterPro" id="IPR000504">
    <property type="entry name" value="RRM_dom"/>
</dbReference>
<evidence type="ECO:0000313" key="5">
    <source>
        <dbReference type="EMBL" id="TYG85573.1"/>
    </source>
</evidence>
<protein>
    <recommendedName>
        <fullName evidence="4">RRM domain-containing protein</fullName>
    </recommendedName>
</protein>
<dbReference type="FunFam" id="3.30.70.330:FF:001290">
    <property type="entry name" value="Nucleolin 2"/>
    <property type="match status" value="1"/>
</dbReference>
<dbReference type="EMBL" id="CM017700">
    <property type="protein sequence ID" value="TYG85573.1"/>
    <property type="molecule type" value="Genomic_DNA"/>
</dbReference>
<keyword evidence="1 2" id="KW-0694">RNA-binding</keyword>
<dbReference type="InterPro" id="IPR035979">
    <property type="entry name" value="RBD_domain_sf"/>
</dbReference>
<evidence type="ECO:0000256" key="2">
    <source>
        <dbReference type="PROSITE-ProRule" id="PRU00176"/>
    </source>
</evidence>
<gene>
    <name evidence="5" type="ORF">ES288_A13G066000v1</name>
</gene>
<organism evidence="5 6">
    <name type="scientific">Gossypium darwinii</name>
    <name type="common">Darwin's cotton</name>
    <name type="synonym">Gossypium barbadense var. darwinii</name>
    <dbReference type="NCBI Taxonomy" id="34276"/>
    <lineage>
        <taxon>Eukaryota</taxon>
        <taxon>Viridiplantae</taxon>
        <taxon>Streptophyta</taxon>
        <taxon>Embryophyta</taxon>
        <taxon>Tracheophyta</taxon>
        <taxon>Spermatophyta</taxon>
        <taxon>Magnoliopsida</taxon>
        <taxon>eudicotyledons</taxon>
        <taxon>Gunneridae</taxon>
        <taxon>Pentapetalae</taxon>
        <taxon>rosids</taxon>
        <taxon>malvids</taxon>
        <taxon>Malvales</taxon>
        <taxon>Malvaceae</taxon>
        <taxon>Malvoideae</taxon>
        <taxon>Gossypium</taxon>
    </lineage>
</organism>
<dbReference type="AlphaFoldDB" id="A0A5D2DWV1"/>
<name>A0A5D2DWV1_GOSDA</name>
<dbReference type="Pfam" id="PF00076">
    <property type="entry name" value="RRM_1"/>
    <property type="match status" value="2"/>
</dbReference>
<feature type="compositionally biased region" description="Basic and acidic residues" evidence="3">
    <location>
        <begin position="214"/>
        <end position="227"/>
    </location>
</feature>
<keyword evidence="6" id="KW-1185">Reference proteome</keyword>
<dbReference type="SMART" id="SM00360">
    <property type="entry name" value="RRM"/>
    <property type="match status" value="2"/>
</dbReference>
<dbReference type="PANTHER" id="PTHR23236">
    <property type="entry name" value="EUKARYOTIC TRANSLATION INITIATION FACTOR 4B/4H"/>
    <property type="match status" value="1"/>
</dbReference>
<dbReference type="CDD" id="cd12451">
    <property type="entry name" value="RRM2_NUCLs"/>
    <property type="match status" value="1"/>
</dbReference>
<accession>A0A5D2DWV1</accession>
<feature type="compositionally biased region" description="Low complexity" evidence="3">
    <location>
        <begin position="23"/>
        <end position="32"/>
    </location>
</feature>
<feature type="region of interest" description="Disordered" evidence="3">
    <location>
        <begin position="213"/>
        <end position="292"/>
    </location>
</feature>
<proteinExistence type="predicted"/>
<dbReference type="Gene3D" id="3.30.70.330">
    <property type="match status" value="2"/>
</dbReference>
<evidence type="ECO:0000256" key="3">
    <source>
        <dbReference type="SAM" id="MobiDB-lite"/>
    </source>
</evidence>
<dbReference type="PANTHER" id="PTHR23236:SF11">
    <property type="entry name" value="EUKARYOTIC TRANSLATION INITIATION FACTOR 4H"/>
    <property type="match status" value="1"/>
</dbReference>
<reference evidence="5 6" key="1">
    <citation type="submission" date="2019-06" db="EMBL/GenBank/DDBJ databases">
        <title>WGS assembly of Gossypium darwinii.</title>
        <authorList>
            <person name="Chen Z.J."/>
            <person name="Sreedasyam A."/>
            <person name="Ando A."/>
            <person name="Song Q."/>
            <person name="De L."/>
            <person name="Hulse-Kemp A."/>
            <person name="Ding M."/>
            <person name="Ye W."/>
            <person name="Kirkbride R."/>
            <person name="Jenkins J."/>
            <person name="Plott C."/>
            <person name="Lovell J."/>
            <person name="Lin Y.-M."/>
            <person name="Vaughn R."/>
            <person name="Liu B."/>
            <person name="Li W."/>
            <person name="Simpson S."/>
            <person name="Scheffler B."/>
            <person name="Saski C."/>
            <person name="Grover C."/>
            <person name="Hu G."/>
            <person name="Conover J."/>
            <person name="Carlson J."/>
            <person name="Shu S."/>
            <person name="Boston L."/>
            <person name="Williams M."/>
            <person name="Peterson D."/>
            <person name="Mcgee K."/>
            <person name="Jones D."/>
            <person name="Wendel J."/>
            <person name="Stelly D."/>
            <person name="Grimwood J."/>
            <person name="Schmutz J."/>
        </authorList>
    </citation>
    <scope>NUCLEOTIDE SEQUENCE [LARGE SCALE GENOMIC DNA]</scope>
    <source>
        <strain evidence="5">1808015.09</strain>
    </source>
</reference>
<dbReference type="GO" id="GO:0008143">
    <property type="term" value="F:poly(A) binding"/>
    <property type="evidence" value="ECO:0007669"/>
    <property type="project" value="TreeGrafter"/>
</dbReference>
<dbReference type="SUPFAM" id="SSF54928">
    <property type="entry name" value="RNA-binding domain, RBD"/>
    <property type="match status" value="2"/>
</dbReference>
<evidence type="ECO:0000259" key="4">
    <source>
        <dbReference type="PROSITE" id="PS50102"/>
    </source>
</evidence>
<feature type="domain" description="RRM" evidence="4">
    <location>
        <begin position="37"/>
        <end position="113"/>
    </location>
</feature>
<evidence type="ECO:0000313" key="6">
    <source>
        <dbReference type="Proteomes" id="UP000323506"/>
    </source>
</evidence>
<feature type="region of interest" description="Disordered" evidence="3">
    <location>
        <begin position="1"/>
        <end position="36"/>
    </location>
</feature>
<dbReference type="InterPro" id="IPR012677">
    <property type="entry name" value="Nucleotide-bd_a/b_plait_sf"/>
</dbReference>